<dbReference type="AlphaFoldDB" id="B8GJC0"/>
<evidence type="ECO:0000313" key="1">
    <source>
        <dbReference type="EMBL" id="ACL16961.1"/>
    </source>
</evidence>
<dbReference type="STRING" id="521011.Mpal_1649"/>
<proteinExistence type="predicted"/>
<name>B8GJC0_METPE</name>
<evidence type="ECO:0000313" key="2">
    <source>
        <dbReference type="Proteomes" id="UP000002457"/>
    </source>
</evidence>
<protein>
    <recommendedName>
        <fullName evidence="3">MarR family transcriptional regulator</fullName>
    </recommendedName>
</protein>
<organism evidence="1 2">
    <name type="scientific">Methanosphaerula palustris (strain ATCC BAA-1556 / DSM 19958 / E1-9c)</name>
    <dbReference type="NCBI Taxonomy" id="521011"/>
    <lineage>
        <taxon>Archaea</taxon>
        <taxon>Methanobacteriati</taxon>
        <taxon>Methanobacteriota</taxon>
        <taxon>Stenosarchaea group</taxon>
        <taxon>Methanomicrobia</taxon>
        <taxon>Methanomicrobiales</taxon>
        <taxon>Methanoregulaceae</taxon>
        <taxon>Methanosphaerula</taxon>
    </lineage>
</organism>
<dbReference type="HOGENOM" id="CLU_2565789_0_0_2"/>
<dbReference type="KEGG" id="mpl:Mpal_1649"/>
<accession>B8GJC0</accession>
<dbReference type="Proteomes" id="UP000002457">
    <property type="component" value="Chromosome"/>
</dbReference>
<reference evidence="1 2" key="1">
    <citation type="journal article" date="2015" name="Genome Announc.">
        <title>Complete Genome Sequence of Methanosphaerula palustris E1-9CT, a Hydrogenotrophic Methanogen Isolated from a Minerotrophic Fen Peatland.</title>
        <authorList>
            <person name="Cadillo-Quiroz H."/>
            <person name="Browne P."/>
            <person name="Kyrpides N."/>
            <person name="Woyke T."/>
            <person name="Goodwin L."/>
            <person name="Detter C."/>
            <person name="Yavitt J.B."/>
            <person name="Zinder S.H."/>
        </authorList>
    </citation>
    <scope>NUCLEOTIDE SEQUENCE [LARGE SCALE GENOMIC DNA]</scope>
    <source>
        <strain evidence="2">ATCC BAA-1556 / DSM 19958 / E1-9c</strain>
    </source>
</reference>
<dbReference type="EMBL" id="CP001338">
    <property type="protein sequence ID" value="ACL16961.1"/>
    <property type="molecule type" value="Genomic_DNA"/>
</dbReference>
<keyword evidence="2" id="KW-1185">Reference proteome</keyword>
<gene>
    <name evidence="1" type="ordered locus">Mpal_1649</name>
</gene>
<dbReference type="SUPFAM" id="SSF46785">
    <property type="entry name" value="Winged helix' DNA-binding domain"/>
    <property type="match status" value="1"/>
</dbReference>
<sequence>MFNVDAMMESDLILYLFSDGRGSMTSSTVAEELHLSSAITNKIIRTMISQHLLVGDGPREENGVIHFSLSKAGKSRLNRML</sequence>
<dbReference type="InterPro" id="IPR036390">
    <property type="entry name" value="WH_DNA-bd_sf"/>
</dbReference>
<evidence type="ECO:0008006" key="3">
    <source>
        <dbReference type="Google" id="ProtNLM"/>
    </source>
</evidence>